<dbReference type="SUPFAM" id="SSF55781">
    <property type="entry name" value="GAF domain-like"/>
    <property type="match status" value="1"/>
</dbReference>
<dbReference type="Pfam" id="PF01590">
    <property type="entry name" value="GAF"/>
    <property type="match status" value="1"/>
</dbReference>
<dbReference type="GO" id="GO:0005739">
    <property type="term" value="C:mitochondrion"/>
    <property type="evidence" value="ECO:0007669"/>
    <property type="project" value="TreeGrafter"/>
</dbReference>
<accession>A0A7S2WKW4</accession>
<organism evidence="7">
    <name type="scientific">Eucampia antarctica</name>
    <dbReference type="NCBI Taxonomy" id="49252"/>
    <lineage>
        <taxon>Eukaryota</taxon>
        <taxon>Sar</taxon>
        <taxon>Stramenopiles</taxon>
        <taxon>Ochrophyta</taxon>
        <taxon>Bacillariophyta</taxon>
        <taxon>Mediophyceae</taxon>
        <taxon>Biddulphiophycidae</taxon>
        <taxon>Hemiaulales</taxon>
        <taxon>Hemiaulaceae</taxon>
        <taxon>Eucampia</taxon>
    </lineage>
</organism>
<evidence type="ECO:0000256" key="3">
    <source>
        <dbReference type="ARBA" id="ARBA00022989"/>
    </source>
</evidence>
<dbReference type="PANTHER" id="PTHR21706">
    <property type="entry name" value="TRANSMEMBRANE PROTEIN 65"/>
    <property type="match status" value="1"/>
</dbReference>
<dbReference type="InterPro" id="IPR003018">
    <property type="entry name" value="GAF"/>
</dbReference>
<dbReference type="GO" id="GO:0016020">
    <property type="term" value="C:membrane"/>
    <property type="evidence" value="ECO:0007669"/>
    <property type="project" value="UniProtKB-SubCell"/>
</dbReference>
<gene>
    <name evidence="7" type="ORF">EANT1437_LOCUS12934</name>
</gene>
<keyword evidence="2 5" id="KW-0812">Transmembrane</keyword>
<name>A0A7S2WKW4_9STRA</name>
<dbReference type="InterPro" id="IPR029016">
    <property type="entry name" value="GAF-like_dom_sf"/>
</dbReference>
<comment type="subcellular location">
    <subcellularLocation>
        <location evidence="1">Membrane</location>
        <topology evidence="1">Multi-pass membrane protein</topology>
    </subcellularLocation>
</comment>
<dbReference type="PANTHER" id="PTHR21706:SF15">
    <property type="entry name" value="TRANSMEMBRANE PROTEIN 65"/>
    <property type="match status" value="1"/>
</dbReference>
<dbReference type="EMBL" id="HBHI01025175">
    <property type="protein sequence ID" value="CAD9692575.1"/>
    <property type="molecule type" value="Transcribed_RNA"/>
</dbReference>
<evidence type="ECO:0000256" key="5">
    <source>
        <dbReference type="SAM" id="Phobius"/>
    </source>
</evidence>
<dbReference type="Gene3D" id="3.30.450.40">
    <property type="match status" value="1"/>
</dbReference>
<sequence>MMLRSIVYKTNNTRLRSLLEGRIHVGNRSIRCFLRIRCFNSKPKEGTENVVKKESTIRNIIIEEPTDRQLRIVALRSAIPMVGFGFMDNLVMIQAGEFIDLTIGVTFGLSTLTAAGFGQCVSDVAGFTSGGVVDASVSKLKLPHHNLSLAQLGLRRSRIYLTAGGCVGVVFGCLLGMTSLLFMDTNKAERMKKAKEMKSIFNTVMDAGHKLILAERCSLWVLDKETNDLWSNVATGIAEIRIKQSQGFVGSCASMGQVINISDAYNDSRFNPAIDKESGFTTRSVLCVPVKDDDGEVIGVVQMINKKNEDGTNAVFESSDIRVVEMLALHVNCFIKILS</sequence>
<evidence type="ECO:0000259" key="6">
    <source>
        <dbReference type="SMART" id="SM00065"/>
    </source>
</evidence>
<dbReference type="Pfam" id="PF10507">
    <property type="entry name" value="TMEM65"/>
    <property type="match status" value="1"/>
</dbReference>
<dbReference type="AlphaFoldDB" id="A0A7S2WKW4"/>
<proteinExistence type="predicted"/>
<protein>
    <recommendedName>
        <fullName evidence="6">GAF domain-containing protein</fullName>
    </recommendedName>
</protein>
<keyword evidence="3 5" id="KW-1133">Transmembrane helix</keyword>
<evidence type="ECO:0000256" key="4">
    <source>
        <dbReference type="ARBA" id="ARBA00023136"/>
    </source>
</evidence>
<evidence type="ECO:0000313" key="7">
    <source>
        <dbReference type="EMBL" id="CAD9692575.1"/>
    </source>
</evidence>
<dbReference type="SMART" id="SM00065">
    <property type="entry name" value="GAF"/>
    <property type="match status" value="1"/>
</dbReference>
<evidence type="ECO:0000256" key="1">
    <source>
        <dbReference type="ARBA" id="ARBA00004141"/>
    </source>
</evidence>
<feature type="domain" description="GAF" evidence="6">
    <location>
        <begin position="196"/>
        <end position="338"/>
    </location>
</feature>
<feature type="transmembrane region" description="Helical" evidence="5">
    <location>
        <begin position="159"/>
        <end position="183"/>
    </location>
</feature>
<reference evidence="7" key="1">
    <citation type="submission" date="2021-01" db="EMBL/GenBank/DDBJ databases">
        <authorList>
            <person name="Corre E."/>
            <person name="Pelletier E."/>
            <person name="Niang G."/>
            <person name="Scheremetjew M."/>
            <person name="Finn R."/>
            <person name="Kale V."/>
            <person name="Holt S."/>
            <person name="Cochrane G."/>
            <person name="Meng A."/>
            <person name="Brown T."/>
            <person name="Cohen L."/>
        </authorList>
    </citation>
    <scope>NUCLEOTIDE SEQUENCE</scope>
    <source>
        <strain evidence="7">CCMP1452</strain>
    </source>
</reference>
<keyword evidence="4 5" id="KW-0472">Membrane</keyword>
<evidence type="ECO:0000256" key="2">
    <source>
        <dbReference type="ARBA" id="ARBA00022692"/>
    </source>
</evidence>
<dbReference type="InterPro" id="IPR019537">
    <property type="entry name" value="TMEM65"/>
</dbReference>